<reference evidence="2" key="1">
    <citation type="submission" date="2023-08" db="EMBL/GenBank/DDBJ databases">
        <authorList>
            <person name="Audoor S."/>
            <person name="Bilcke G."/>
        </authorList>
    </citation>
    <scope>NUCLEOTIDE SEQUENCE</scope>
</reference>
<proteinExistence type="predicted"/>
<evidence type="ECO:0000256" key="1">
    <source>
        <dbReference type="SAM" id="MobiDB-lite"/>
    </source>
</evidence>
<feature type="region of interest" description="Disordered" evidence="1">
    <location>
        <begin position="77"/>
        <end position="108"/>
    </location>
</feature>
<feature type="region of interest" description="Disordered" evidence="1">
    <location>
        <begin position="1"/>
        <end position="22"/>
    </location>
</feature>
<dbReference type="EMBL" id="CAKOGP040000779">
    <property type="protein sequence ID" value="CAJ1939097.1"/>
    <property type="molecule type" value="Genomic_DNA"/>
</dbReference>
<feature type="region of interest" description="Disordered" evidence="1">
    <location>
        <begin position="48"/>
        <end position="67"/>
    </location>
</feature>
<dbReference type="Proteomes" id="UP001295423">
    <property type="component" value="Unassembled WGS sequence"/>
</dbReference>
<organism evidence="2 3">
    <name type="scientific">Cylindrotheca closterium</name>
    <dbReference type="NCBI Taxonomy" id="2856"/>
    <lineage>
        <taxon>Eukaryota</taxon>
        <taxon>Sar</taxon>
        <taxon>Stramenopiles</taxon>
        <taxon>Ochrophyta</taxon>
        <taxon>Bacillariophyta</taxon>
        <taxon>Bacillariophyceae</taxon>
        <taxon>Bacillariophycidae</taxon>
        <taxon>Bacillariales</taxon>
        <taxon>Bacillariaceae</taxon>
        <taxon>Cylindrotheca</taxon>
    </lineage>
</organism>
<protein>
    <submittedName>
        <fullName evidence="2">Uncharacterized protein</fullName>
    </submittedName>
</protein>
<accession>A0AAD2FHB5</accession>
<name>A0AAD2FHB5_9STRA</name>
<sequence length="108" mass="12031">MTQQNQKRDSQGGDGGRKKRKSYSLVAQAWLETLSEAIEDVVVNNDDFSTISTSSSSPQRRTRPRRNAFVLHITDDGLFLEDEADDSPQQPPPESLHGCSEIENLELG</sequence>
<evidence type="ECO:0000313" key="2">
    <source>
        <dbReference type="EMBL" id="CAJ1939097.1"/>
    </source>
</evidence>
<keyword evidence="3" id="KW-1185">Reference proteome</keyword>
<comment type="caution">
    <text evidence="2">The sequence shown here is derived from an EMBL/GenBank/DDBJ whole genome shotgun (WGS) entry which is preliminary data.</text>
</comment>
<feature type="compositionally biased region" description="Basic and acidic residues" evidence="1">
    <location>
        <begin position="1"/>
        <end position="11"/>
    </location>
</feature>
<dbReference type="AlphaFoldDB" id="A0AAD2FHB5"/>
<gene>
    <name evidence="2" type="ORF">CYCCA115_LOCUS6426</name>
</gene>
<evidence type="ECO:0000313" key="3">
    <source>
        <dbReference type="Proteomes" id="UP001295423"/>
    </source>
</evidence>